<protein>
    <submittedName>
        <fullName evidence="2">Uncharacterized protein</fullName>
    </submittedName>
</protein>
<name>A0A328D542_9ASTE</name>
<dbReference type="EMBL" id="NQVE01000200">
    <property type="protein sequence ID" value="RAL39541.1"/>
    <property type="molecule type" value="Genomic_DNA"/>
</dbReference>
<dbReference type="PANTHER" id="PTHR33728:SF3">
    <property type="entry name" value="MULTIDRUG RESISTANCE PROTEIN"/>
    <property type="match status" value="1"/>
</dbReference>
<accession>A0A328D542</accession>
<organism evidence="2 3">
    <name type="scientific">Cuscuta australis</name>
    <dbReference type="NCBI Taxonomy" id="267555"/>
    <lineage>
        <taxon>Eukaryota</taxon>
        <taxon>Viridiplantae</taxon>
        <taxon>Streptophyta</taxon>
        <taxon>Embryophyta</taxon>
        <taxon>Tracheophyta</taxon>
        <taxon>Spermatophyta</taxon>
        <taxon>Magnoliopsida</taxon>
        <taxon>eudicotyledons</taxon>
        <taxon>Gunneridae</taxon>
        <taxon>Pentapetalae</taxon>
        <taxon>asterids</taxon>
        <taxon>lamiids</taxon>
        <taxon>Solanales</taxon>
        <taxon>Convolvulaceae</taxon>
        <taxon>Cuscuteae</taxon>
        <taxon>Cuscuta</taxon>
        <taxon>Cuscuta subgen. Grammica</taxon>
        <taxon>Cuscuta sect. Cleistogrammica</taxon>
    </lineage>
</organism>
<dbReference type="AlphaFoldDB" id="A0A328D542"/>
<feature type="transmembrane region" description="Helical" evidence="1">
    <location>
        <begin position="48"/>
        <end position="69"/>
    </location>
</feature>
<evidence type="ECO:0000313" key="3">
    <source>
        <dbReference type="Proteomes" id="UP000249390"/>
    </source>
</evidence>
<evidence type="ECO:0000256" key="1">
    <source>
        <dbReference type="SAM" id="Phobius"/>
    </source>
</evidence>
<comment type="caution">
    <text evidence="2">The sequence shown here is derived from an EMBL/GenBank/DDBJ whole genome shotgun (WGS) entry which is preliminary data.</text>
</comment>
<keyword evidence="1" id="KW-1133">Transmembrane helix</keyword>
<keyword evidence="1" id="KW-0472">Membrane</keyword>
<dbReference type="Proteomes" id="UP000249390">
    <property type="component" value="Unassembled WGS sequence"/>
</dbReference>
<evidence type="ECO:0000313" key="2">
    <source>
        <dbReference type="EMBL" id="RAL39541.1"/>
    </source>
</evidence>
<gene>
    <name evidence="2" type="ORF">DM860_003074</name>
</gene>
<dbReference type="PANTHER" id="PTHR33728">
    <property type="entry name" value="CTTNBP 2 AMINO-TERMINAL-LIKE PROTEIN"/>
    <property type="match status" value="1"/>
</dbReference>
<keyword evidence="1" id="KW-0812">Transmembrane</keyword>
<reference evidence="2 3" key="1">
    <citation type="submission" date="2018-06" db="EMBL/GenBank/DDBJ databases">
        <title>The Genome of Cuscuta australis (Dodder) Provides Insight into the Evolution of Plant Parasitism.</title>
        <authorList>
            <person name="Liu H."/>
        </authorList>
    </citation>
    <scope>NUCLEOTIDE SEQUENCE [LARGE SCALE GENOMIC DNA]</scope>
    <source>
        <strain evidence="3">cv. Yunnan</strain>
        <tissue evidence="2">Vines</tissue>
    </source>
</reference>
<sequence length="142" mass="15672">MNELSSERNSGAWNIYTASAAEPPRPSQMVSQVEGDSPWKSFGTSANAISFGLLATAILISMFLIMAIFEHLFKPVPEDHIQNLESGTTMHKHGSSSQTIPAYSSSDFTVLMPGQQYPTFIAQYAPHPCQREGVFWPSHEHT</sequence>
<keyword evidence="3" id="KW-1185">Reference proteome</keyword>
<proteinExistence type="predicted"/>